<dbReference type="AlphaFoldDB" id="A0A1G6ZJM7"/>
<dbReference type="EMBL" id="FNAB01000009">
    <property type="protein sequence ID" value="SDE02527.1"/>
    <property type="molecule type" value="Genomic_DNA"/>
</dbReference>
<protein>
    <submittedName>
        <fullName evidence="1">Uncharacterized protein</fullName>
    </submittedName>
</protein>
<dbReference type="Proteomes" id="UP000199417">
    <property type="component" value="Unassembled WGS sequence"/>
</dbReference>
<evidence type="ECO:0000313" key="2">
    <source>
        <dbReference type="Proteomes" id="UP000199417"/>
    </source>
</evidence>
<gene>
    <name evidence="1" type="ORF">SAMN05444580_10918</name>
</gene>
<proteinExistence type="predicted"/>
<organism evidence="1 2">
    <name type="scientific">Rhodococcus tukisamuensis</name>
    <dbReference type="NCBI Taxonomy" id="168276"/>
    <lineage>
        <taxon>Bacteria</taxon>
        <taxon>Bacillati</taxon>
        <taxon>Actinomycetota</taxon>
        <taxon>Actinomycetes</taxon>
        <taxon>Mycobacteriales</taxon>
        <taxon>Nocardiaceae</taxon>
        <taxon>Rhodococcus</taxon>
    </lineage>
</organism>
<keyword evidence="2" id="KW-1185">Reference proteome</keyword>
<accession>A0A1G6ZJM7</accession>
<sequence length="140" mass="14656">MSTVDDPIEKALTADVAAAAVATVNAGVVEAGRQADVLVGTGPLPGTGEWLAEEGTDLPAQRQLAWQLACFRIQLAAGIDAVETVMSLRRFGVTWATIGRAAGMTRQSAHERWGRPVADILDRYGEGMPDSVPDDDPAAG</sequence>
<name>A0A1G6ZJM7_9NOCA</name>
<dbReference type="STRING" id="168276.SAMN05444580_10918"/>
<evidence type="ECO:0000313" key="1">
    <source>
        <dbReference type="EMBL" id="SDE02527.1"/>
    </source>
</evidence>
<reference evidence="1 2" key="1">
    <citation type="submission" date="2016-10" db="EMBL/GenBank/DDBJ databases">
        <authorList>
            <person name="de Groot N.N."/>
        </authorList>
    </citation>
    <scope>NUCLEOTIDE SEQUENCE [LARGE SCALE GENOMIC DNA]</scope>
    <source>
        <strain evidence="1 2">JCM 11308</strain>
    </source>
</reference>